<evidence type="ECO:0000313" key="1">
    <source>
        <dbReference type="EMBL" id="CAG8611182.1"/>
    </source>
</evidence>
<protein>
    <submittedName>
        <fullName evidence="1">8252_t:CDS:1</fullName>
    </submittedName>
</protein>
<proteinExistence type="predicted"/>
<sequence length="220" mass="25768">HYNQLVASGFLHQILINSNISKNNRNKQKQQINSSDIDNEIIEKQAHTRYVHKTNVVQTDEQTNKVSIQANPETHEIGEDLKNQLEYAYDYVIEKYKELYYLTPEIKKEYELELKIYLSSILKDLIAEKNQEINAIDQSIENQKGVESQSKWCKECNTTNIDNKKYTWPKCHKKLDTLATLQAESAKELTQLNNIVLHQLQNILQSIRDLYNKQDGLEDE</sequence>
<dbReference type="OrthoDB" id="2448326at2759"/>
<evidence type="ECO:0000313" key="2">
    <source>
        <dbReference type="Proteomes" id="UP000789396"/>
    </source>
</evidence>
<gene>
    <name evidence="1" type="ORF">RFULGI_LOCUS6983</name>
</gene>
<dbReference type="Proteomes" id="UP000789396">
    <property type="component" value="Unassembled WGS sequence"/>
</dbReference>
<comment type="caution">
    <text evidence="1">The sequence shown here is derived from an EMBL/GenBank/DDBJ whole genome shotgun (WGS) entry which is preliminary data.</text>
</comment>
<reference evidence="1" key="1">
    <citation type="submission" date="2021-06" db="EMBL/GenBank/DDBJ databases">
        <authorList>
            <person name="Kallberg Y."/>
            <person name="Tangrot J."/>
            <person name="Rosling A."/>
        </authorList>
    </citation>
    <scope>NUCLEOTIDE SEQUENCE</scope>
    <source>
        <strain evidence="1">IN212</strain>
    </source>
</reference>
<feature type="non-terminal residue" evidence="1">
    <location>
        <position position="1"/>
    </location>
</feature>
<accession>A0A9N9CR43</accession>
<organism evidence="1 2">
    <name type="scientific">Racocetra fulgida</name>
    <dbReference type="NCBI Taxonomy" id="60492"/>
    <lineage>
        <taxon>Eukaryota</taxon>
        <taxon>Fungi</taxon>
        <taxon>Fungi incertae sedis</taxon>
        <taxon>Mucoromycota</taxon>
        <taxon>Glomeromycotina</taxon>
        <taxon>Glomeromycetes</taxon>
        <taxon>Diversisporales</taxon>
        <taxon>Gigasporaceae</taxon>
        <taxon>Racocetra</taxon>
    </lineage>
</organism>
<keyword evidence="2" id="KW-1185">Reference proteome</keyword>
<name>A0A9N9CR43_9GLOM</name>
<dbReference type="AlphaFoldDB" id="A0A9N9CR43"/>
<feature type="non-terminal residue" evidence="1">
    <location>
        <position position="220"/>
    </location>
</feature>
<dbReference type="EMBL" id="CAJVPZ010009633">
    <property type="protein sequence ID" value="CAG8611182.1"/>
    <property type="molecule type" value="Genomic_DNA"/>
</dbReference>